<dbReference type="PANTHER" id="PTHR44307">
    <property type="entry name" value="PHOSPHOETHANOLAMINE METHYLTRANSFERASE"/>
    <property type="match status" value="1"/>
</dbReference>
<dbReference type="GO" id="GO:0008757">
    <property type="term" value="F:S-adenosylmethionine-dependent methyltransferase activity"/>
    <property type="evidence" value="ECO:0007669"/>
    <property type="project" value="InterPro"/>
</dbReference>
<keyword evidence="3" id="KW-0808">Transferase</keyword>
<organism evidence="6">
    <name type="scientific">marine metagenome</name>
    <dbReference type="NCBI Taxonomy" id="408172"/>
    <lineage>
        <taxon>unclassified sequences</taxon>
        <taxon>metagenomes</taxon>
        <taxon>ecological metagenomes</taxon>
    </lineage>
</organism>
<name>A0A382SH79_9ZZZZ</name>
<comment type="pathway">
    <text evidence="1">Lipid metabolism.</text>
</comment>
<dbReference type="InterPro" id="IPR029063">
    <property type="entry name" value="SAM-dependent_MTases_sf"/>
</dbReference>
<accession>A0A382SH79</accession>
<comment type="pathway">
    <text evidence="4">Phospholipid metabolism.</text>
</comment>
<dbReference type="CDD" id="cd02440">
    <property type="entry name" value="AdoMet_MTases"/>
    <property type="match status" value="1"/>
</dbReference>
<feature type="domain" description="Methyltransferase type 11" evidence="5">
    <location>
        <begin position="74"/>
        <end position="170"/>
    </location>
</feature>
<dbReference type="EMBL" id="UINC01129057">
    <property type="protein sequence ID" value="SVD09203.1"/>
    <property type="molecule type" value="Genomic_DNA"/>
</dbReference>
<proteinExistence type="predicted"/>
<evidence type="ECO:0000256" key="1">
    <source>
        <dbReference type="ARBA" id="ARBA00005189"/>
    </source>
</evidence>
<dbReference type="Gene3D" id="3.40.50.150">
    <property type="entry name" value="Vaccinia Virus protein VP39"/>
    <property type="match status" value="1"/>
</dbReference>
<feature type="non-terminal residue" evidence="6">
    <location>
        <position position="245"/>
    </location>
</feature>
<dbReference type="SUPFAM" id="SSF53335">
    <property type="entry name" value="S-adenosyl-L-methionine-dependent methyltransferases"/>
    <property type="match status" value="1"/>
</dbReference>
<dbReference type="PANTHER" id="PTHR44307:SF2">
    <property type="entry name" value="PHOSPHOETHANOLAMINE METHYLTRANSFERASE ISOFORM X1"/>
    <property type="match status" value="1"/>
</dbReference>
<evidence type="ECO:0000256" key="3">
    <source>
        <dbReference type="ARBA" id="ARBA00022679"/>
    </source>
</evidence>
<evidence type="ECO:0000256" key="2">
    <source>
        <dbReference type="ARBA" id="ARBA00022603"/>
    </source>
</evidence>
<gene>
    <name evidence="6" type="ORF">METZ01_LOCUS362057</name>
</gene>
<keyword evidence="2" id="KW-0489">Methyltransferase</keyword>
<evidence type="ECO:0000313" key="6">
    <source>
        <dbReference type="EMBL" id="SVD09203.1"/>
    </source>
</evidence>
<reference evidence="6" key="1">
    <citation type="submission" date="2018-05" db="EMBL/GenBank/DDBJ databases">
        <authorList>
            <person name="Lanie J.A."/>
            <person name="Ng W.-L."/>
            <person name="Kazmierczak K.M."/>
            <person name="Andrzejewski T.M."/>
            <person name="Davidsen T.M."/>
            <person name="Wayne K.J."/>
            <person name="Tettelin H."/>
            <person name="Glass J.I."/>
            <person name="Rusch D."/>
            <person name="Podicherti R."/>
            <person name="Tsui H.-C.T."/>
            <person name="Winkler M.E."/>
        </authorList>
    </citation>
    <scope>NUCLEOTIDE SEQUENCE</scope>
</reference>
<evidence type="ECO:0000256" key="4">
    <source>
        <dbReference type="ARBA" id="ARBA00025707"/>
    </source>
</evidence>
<dbReference type="InterPro" id="IPR013216">
    <property type="entry name" value="Methyltransf_11"/>
</dbReference>
<evidence type="ECO:0000259" key="5">
    <source>
        <dbReference type="Pfam" id="PF08241"/>
    </source>
</evidence>
<sequence length="245" mass="26635">MGIAMSKPERGIVEHYTKSGLFDRIIGAIEKLGKTAGTIEPEDLKPVDEFHIGGIEATEELLAQLEIGIRTRVLDIGSGIGGTTRHIVTRYGADVTGLDLTPEFVDTARRLTELVGLSAEFRVGSALEMPFDAKQFDVATLMHVGMNLPDKPKLFAEVQRVLRPGGKFAIFDIMQIGPNHPKFPLPWSSVPETSFLEKPETYLDAAIEVGFTLTARRDRGDFAGEFFKKLSASLAGSNPPPLGLG</sequence>
<dbReference type="AlphaFoldDB" id="A0A382SH79"/>
<dbReference type="Pfam" id="PF08241">
    <property type="entry name" value="Methyltransf_11"/>
    <property type="match status" value="1"/>
</dbReference>
<protein>
    <recommendedName>
        <fullName evidence="5">Methyltransferase type 11 domain-containing protein</fullName>
    </recommendedName>
</protein>
<dbReference type="GO" id="GO:0032259">
    <property type="term" value="P:methylation"/>
    <property type="evidence" value="ECO:0007669"/>
    <property type="project" value="UniProtKB-KW"/>
</dbReference>